<comment type="subcellular location">
    <subcellularLocation>
        <location evidence="1">Membrane</location>
        <topology evidence="1">Multi-pass membrane protein</topology>
    </subcellularLocation>
</comment>
<feature type="transmembrane region" description="Helical" evidence="5">
    <location>
        <begin position="29"/>
        <end position="49"/>
    </location>
</feature>
<dbReference type="Pfam" id="PF01040">
    <property type="entry name" value="UbiA"/>
    <property type="match status" value="1"/>
</dbReference>
<evidence type="ECO:0000256" key="1">
    <source>
        <dbReference type="ARBA" id="ARBA00004141"/>
    </source>
</evidence>
<organism evidence="6 7">
    <name type="scientific">Ectocarpus siliculosus</name>
    <name type="common">Brown alga</name>
    <name type="synonym">Conferva siliculosa</name>
    <dbReference type="NCBI Taxonomy" id="2880"/>
    <lineage>
        <taxon>Eukaryota</taxon>
        <taxon>Sar</taxon>
        <taxon>Stramenopiles</taxon>
        <taxon>Ochrophyta</taxon>
        <taxon>PX clade</taxon>
        <taxon>Phaeophyceae</taxon>
        <taxon>Ectocarpales</taxon>
        <taxon>Ectocarpaceae</taxon>
        <taxon>Ectocarpus</taxon>
    </lineage>
</organism>
<evidence type="ECO:0000313" key="7">
    <source>
        <dbReference type="Proteomes" id="UP000002630"/>
    </source>
</evidence>
<dbReference type="AlphaFoldDB" id="D8LD89"/>
<dbReference type="InterPro" id="IPR044878">
    <property type="entry name" value="UbiA_sf"/>
</dbReference>
<dbReference type="InParanoid" id="D8LD89"/>
<feature type="transmembrane region" description="Helical" evidence="5">
    <location>
        <begin position="55"/>
        <end position="74"/>
    </location>
</feature>
<name>D8LD89_ECTSI</name>
<evidence type="ECO:0000256" key="4">
    <source>
        <dbReference type="ARBA" id="ARBA00023136"/>
    </source>
</evidence>
<dbReference type="InterPro" id="IPR000537">
    <property type="entry name" value="UbiA_prenyltransferase"/>
</dbReference>
<evidence type="ECO:0000313" key="6">
    <source>
        <dbReference type="EMBL" id="CBN80147.2"/>
    </source>
</evidence>
<keyword evidence="2 5" id="KW-0812">Transmembrane</keyword>
<feature type="transmembrane region" description="Helical" evidence="5">
    <location>
        <begin position="148"/>
        <end position="170"/>
    </location>
</feature>
<dbReference type="PANTHER" id="PTHR42723">
    <property type="entry name" value="CHLOROPHYLL SYNTHASE"/>
    <property type="match status" value="1"/>
</dbReference>
<evidence type="ECO:0000256" key="3">
    <source>
        <dbReference type="ARBA" id="ARBA00022989"/>
    </source>
</evidence>
<dbReference type="InterPro" id="IPR050475">
    <property type="entry name" value="Prenyltransferase_related"/>
</dbReference>
<dbReference type="PANTHER" id="PTHR42723:SF1">
    <property type="entry name" value="CHLOROPHYLL SYNTHASE, CHLOROPLASTIC"/>
    <property type="match status" value="1"/>
</dbReference>
<proteinExistence type="predicted"/>
<keyword evidence="4 5" id="KW-0472">Membrane</keyword>
<dbReference type="EMBL" id="FN649760">
    <property type="protein sequence ID" value="CBN80147.2"/>
    <property type="molecule type" value="Genomic_DNA"/>
</dbReference>
<dbReference type="Gene3D" id="1.20.120.1780">
    <property type="entry name" value="UbiA prenyltransferase"/>
    <property type="match status" value="1"/>
</dbReference>
<gene>
    <name evidence="6" type="ORF">Esi_0116_0004</name>
</gene>
<accession>D8LD89</accession>
<protein>
    <submittedName>
        <fullName evidence="6">Prenyltransferase, UbiA family, Putative 4-hydroxybenzoate octaprenyltransferase (Partial)</fullName>
    </submittedName>
</protein>
<dbReference type="GO" id="GO:0016020">
    <property type="term" value="C:membrane"/>
    <property type="evidence" value="ECO:0007669"/>
    <property type="project" value="UniProtKB-SubCell"/>
</dbReference>
<keyword evidence="7" id="KW-1185">Reference proteome</keyword>
<dbReference type="eggNOG" id="ENOG502S75T">
    <property type="taxonomic scope" value="Eukaryota"/>
</dbReference>
<dbReference type="OrthoDB" id="10022113at2759"/>
<dbReference type="Proteomes" id="UP000002630">
    <property type="component" value="Unassembled WGS sequence"/>
</dbReference>
<dbReference type="Gene3D" id="1.10.357.140">
    <property type="entry name" value="UbiA prenyltransferase"/>
    <property type="match status" value="1"/>
</dbReference>
<feature type="transmembrane region" description="Helical" evidence="5">
    <location>
        <begin position="94"/>
        <end position="113"/>
    </location>
</feature>
<sequence>MATPDSSKEKKSPNLSAYWEILRPNNIPASFGLVAAGALVASHTAVALFEPKVLLTAFAAAAVSVGSCVLNDWFDIELDRVNEPERPLVTGEVVPVHALGIGVAFLLAAVASASFVNPAALQATIVASVALTLAYTPLLKPIPLVKNFVVAMVIAAAIAAGGLAAGAGVASTLTPSVLTFFVIGHREVLMDIADVEGDREAGVRTLPVLMGRQAALVFATALLSAGVVAAGVGILEGTTRRR</sequence>
<dbReference type="GO" id="GO:0016765">
    <property type="term" value="F:transferase activity, transferring alkyl or aryl (other than methyl) groups"/>
    <property type="evidence" value="ECO:0007669"/>
    <property type="project" value="InterPro"/>
</dbReference>
<reference evidence="6 7" key="1">
    <citation type="journal article" date="2010" name="Nature">
        <title>The Ectocarpus genome and the independent evolution of multicellularity in brown algae.</title>
        <authorList>
            <person name="Cock J.M."/>
            <person name="Sterck L."/>
            <person name="Rouze P."/>
            <person name="Scornet D."/>
            <person name="Allen A.E."/>
            <person name="Amoutzias G."/>
            <person name="Anthouard V."/>
            <person name="Artiguenave F."/>
            <person name="Aury J.M."/>
            <person name="Badger J.H."/>
            <person name="Beszteri B."/>
            <person name="Billiau K."/>
            <person name="Bonnet E."/>
            <person name="Bothwell J.H."/>
            <person name="Bowler C."/>
            <person name="Boyen C."/>
            <person name="Brownlee C."/>
            <person name="Carrano C.J."/>
            <person name="Charrier B."/>
            <person name="Cho G.Y."/>
            <person name="Coelho S.M."/>
            <person name="Collen J."/>
            <person name="Corre E."/>
            <person name="Da Silva C."/>
            <person name="Delage L."/>
            <person name="Delaroque N."/>
            <person name="Dittami S.M."/>
            <person name="Doulbeau S."/>
            <person name="Elias M."/>
            <person name="Farnham G."/>
            <person name="Gachon C.M."/>
            <person name="Gschloessl B."/>
            <person name="Heesch S."/>
            <person name="Jabbari K."/>
            <person name="Jubin C."/>
            <person name="Kawai H."/>
            <person name="Kimura K."/>
            <person name="Kloareg B."/>
            <person name="Kupper F.C."/>
            <person name="Lang D."/>
            <person name="Le Bail A."/>
            <person name="Leblanc C."/>
            <person name="Lerouge P."/>
            <person name="Lohr M."/>
            <person name="Lopez P.J."/>
            <person name="Martens C."/>
            <person name="Maumus F."/>
            <person name="Michel G."/>
            <person name="Miranda-Saavedra D."/>
            <person name="Morales J."/>
            <person name="Moreau H."/>
            <person name="Motomura T."/>
            <person name="Nagasato C."/>
            <person name="Napoli C.A."/>
            <person name="Nelson D.R."/>
            <person name="Nyvall-Collen P."/>
            <person name="Peters A.F."/>
            <person name="Pommier C."/>
            <person name="Potin P."/>
            <person name="Poulain J."/>
            <person name="Quesneville H."/>
            <person name="Read B."/>
            <person name="Rensing S.A."/>
            <person name="Ritter A."/>
            <person name="Rousvoal S."/>
            <person name="Samanta M."/>
            <person name="Samson G."/>
            <person name="Schroeder D.C."/>
            <person name="Segurens B."/>
            <person name="Strittmatter M."/>
            <person name="Tonon T."/>
            <person name="Tregear J.W."/>
            <person name="Valentin K."/>
            <person name="von Dassow P."/>
            <person name="Yamagishi T."/>
            <person name="Van de Peer Y."/>
            <person name="Wincker P."/>
        </authorList>
    </citation>
    <scope>NUCLEOTIDE SEQUENCE [LARGE SCALE GENOMIC DNA]</scope>
    <source>
        <strain evidence="7">Ec32 / CCAP1310/4</strain>
    </source>
</reference>
<feature type="transmembrane region" description="Helical" evidence="5">
    <location>
        <begin position="119"/>
        <end position="136"/>
    </location>
</feature>
<evidence type="ECO:0000256" key="2">
    <source>
        <dbReference type="ARBA" id="ARBA00022692"/>
    </source>
</evidence>
<keyword evidence="3 5" id="KW-1133">Transmembrane helix</keyword>
<feature type="non-terminal residue" evidence="6">
    <location>
        <position position="242"/>
    </location>
</feature>
<evidence type="ECO:0000256" key="5">
    <source>
        <dbReference type="SAM" id="Phobius"/>
    </source>
</evidence>
<feature type="transmembrane region" description="Helical" evidence="5">
    <location>
        <begin position="214"/>
        <end position="235"/>
    </location>
</feature>